<evidence type="ECO:0000256" key="2">
    <source>
        <dbReference type="RuleBase" id="RU368102"/>
    </source>
</evidence>
<keyword evidence="5" id="KW-1185">Reference proteome</keyword>
<comment type="function">
    <text evidence="2">Involved in fatty acylation of protoxin at internal lysine residues, thereby converting it to the active toxin.</text>
</comment>
<sequence>MTSTHFQEFAQHSHRSSLGPSRFMSRGGKRRMTENQADVGAEPAAHGASASEQPRNPPPDAVLGQVVWLMMNMPRYRHIFLADLEWMVLPPILLNQYRLFRAGNHIVAFAAWAYLSEDAEARLQEPHPRLAPTDWKSGDRLWLIDLHAPFGQQELALKELGATALKGKAYKMHRWTPQGRQTVEVVPEASF</sequence>
<accession>A0ABS5G9G4</accession>
<feature type="region of interest" description="Disordered" evidence="3">
    <location>
        <begin position="1"/>
        <end position="58"/>
    </location>
</feature>
<comment type="similarity">
    <text evidence="1 2">Belongs to the RTX toxin acyltransferase family.</text>
</comment>
<keyword evidence="2" id="KW-0012">Acyltransferase</keyword>
<dbReference type="EC" id="2.3.1.-" evidence="2"/>
<protein>
    <recommendedName>
        <fullName evidence="2">RTX toxin-activating lysine-acyltransferase</fullName>
        <ecNumber evidence="2">2.3.1.-</ecNumber>
    </recommendedName>
</protein>
<evidence type="ECO:0000256" key="1">
    <source>
        <dbReference type="ARBA" id="ARBA00005686"/>
    </source>
</evidence>
<keyword evidence="2" id="KW-0808">Transferase</keyword>
<proteinExistence type="inferred from homology"/>
<dbReference type="InterPro" id="IPR003996">
    <property type="entry name" value="RTX_toxin-activating_protC_bac"/>
</dbReference>
<dbReference type="EMBL" id="JAFCLK010000017">
    <property type="protein sequence ID" value="MBR1137946.1"/>
    <property type="molecule type" value="Genomic_DNA"/>
</dbReference>
<reference evidence="5" key="1">
    <citation type="journal article" date="2021" name="ISME J.">
        <title>Evolutionary origin and ecological implication of a unique nif island in free-living Bradyrhizobium lineages.</title>
        <authorList>
            <person name="Tao J."/>
        </authorList>
    </citation>
    <scope>NUCLEOTIDE SEQUENCE [LARGE SCALE GENOMIC DNA]</scope>
    <source>
        <strain evidence="5">SZCCT0094</strain>
    </source>
</reference>
<keyword evidence="2" id="KW-0963">Cytoplasm</keyword>
<keyword evidence="2" id="KW-0204">Cytolysis</keyword>
<evidence type="ECO:0000256" key="3">
    <source>
        <dbReference type="SAM" id="MobiDB-lite"/>
    </source>
</evidence>
<name>A0ABS5G9G4_9BRAD</name>
<evidence type="ECO:0000313" key="5">
    <source>
        <dbReference type="Proteomes" id="UP001314635"/>
    </source>
</evidence>
<dbReference type="Pfam" id="PF02794">
    <property type="entry name" value="HlyC"/>
    <property type="match status" value="1"/>
</dbReference>
<dbReference type="PRINTS" id="PR01489">
    <property type="entry name" value="RTXTOXINC"/>
</dbReference>
<comment type="subcellular location">
    <subcellularLocation>
        <location evidence="2">Cytoplasm</location>
    </subcellularLocation>
</comment>
<dbReference type="Proteomes" id="UP001314635">
    <property type="component" value="Unassembled WGS sequence"/>
</dbReference>
<evidence type="ECO:0000313" key="4">
    <source>
        <dbReference type="EMBL" id="MBR1137946.1"/>
    </source>
</evidence>
<gene>
    <name evidence="4" type="ORF">JQ619_19420</name>
</gene>
<organism evidence="4 5">
    <name type="scientific">Bradyrhizobium denitrificans</name>
    <dbReference type="NCBI Taxonomy" id="2734912"/>
    <lineage>
        <taxon>Bacteria</taxon>
        <taxon>Pseudomonadati</taxon>
        <taxon>Pseudomonadota</taxon>
        <taxon>Alphaproteobacteria</taxon>
        <taxon>Hyphomicrobiales</taxon>
        <taxon>Nitrobacteraceae</taxon>
        <taxon>Bradyrhizobium</taxon>
    </lineage>
</organism>
<comment type="caution">
    <text evidence="4">The sequence shown here is derived from an EMBL/GenBank/DDBJ whole genome shotgun (WGS) entry which is preliminary data.</text>
</comment>